<dbReference type="Pfam" id="PF12901">
    <property type="entry name" value="SUZ-C"/>
    <property type="match status" value="1"/>
</dbReference>
<feature type="domain" description="SUZ-C" evidence="8">
    <location>
        <begin position="824"/>
        <end position="864"/>
    </location>
</feature>
<evidence type="ECO:0000259" key="7">
    <source>
        <dbReference type="PROSITE" id="PS51857"/>
    </source>
</evidence>
<dbReference type="SUPFAM" id="SSF50249">
    <property type="entry name" value="Nucleic acid-binding proteins"/>
    <property type="match status" value="5"/>
</dbReference>
<proteinExistence type="inferred from homology"/>
<dbReference type="InterPro" id="IPR019844">
    <property type="entry name" value="CSD_CS"/>
</dbReference>
<dbReference type="Gene3D" id="2.40.50.140">
    <property type="entry name" value="Nucleic acid-binding proteins"/>
    <property type="match status" value="6"/>
</dbReference>
<sequence>MSSNPQWKMFQPPDSHSSPLQDILDLQHPMQSKQGFRNGTYSSEYPSSPRDSYNNGGKMRDGGGNRFSLGMGNYNNLDSCPMGDSVGVYSPTSTNNSSSQQYDSVNHPPIRETGIIEKLLHSYGFIQCCERQARLFFHFSQFSGNIEHLKIGDPVEFEMTYDRRTGKPIASTVTKIAPEVVLSEARVTGTVTTEVKGEGSGDNTGRISYENRGECFFLPYTKDDVEGNVVLRTGDAVSFQIATNQRGTLGACHVRFENPVHPVKYHGVVCSKKENFGFIERADVVKEIFFHFSEAKTKEELALGDDVEFIIQTRNGKEVACNITKLPSGSVVFEDVSPEIMRGQVLKPLERGNLQRAQQNDPLPGRIRYRAADHSEVEVPFGDKDQCGEFTLRHGDWVQFQVATDRRDQLKRATNISLLDESFNVSGEKREQGVVCSLKEGFGFIRCVEREQKMFFHFAEVLRLGHELTVADEVEFTVDPVSSFSNTPQRQSAIRIKHLPSGSVTFETLLERAARGTIAKTPVDTNPGTISCQVNGAKKTVTYLAKNCESKMLPRVGDKVTFDIYQVKRTKELVAWSVQLQHSLSNGGPRALLLGFIAALKDGFGFIEAQDHTKEVFFHFSNLEGSADNLELGSEVEYSVGRGGGGGAGGCASAEYVRPLPKGSVPLAPPLQPTLSGSVTRTLRALNPDQSHYSGLIQVEGAASYEFGIMGLACKREILQVGDPVSFNADAEGRATNIVPIRKKRRATVDAIKGGFGFLSLDGEEGRRLFFHMSEVRGNPSDLAPGDSVEFAMLTNPRNGKSSACNVVKLSSGTPWGGKGTTPVRPERLAARLRPAAADEGSPRVVLLRAPRGPDGGRGFRARRPLAELLAE</sequence>
<feature type="domain" description="CSD" evidence="7">
    <location>
        <begin position="744"/>
        <end position="809"/>
    </location>
</feature>
<feature type="domain" description="CSD" evidence="7">
    <location>
        <begin position="592"/>
        <end position="659"/>
    </location>
</feature>
<dbReference type="PANTHER" id="PTHR12913">
    <property type="entry name" value="UNR PROTEIN N-RAS UPSTREAM GENE PROTEIN"/>
    <property type="match status" value="1"/>
</dbReference>
<dbReference type="InterPro" id="IPR011129">
    <property type="entry name" value="CSD"/>
</dbReference>
<evidence type="ECO:0008006" key="11">
    <source>
        <dbReference type="Google" id="ProtNLM"/>
    </source>
</evidence>
<organism evidence="9 10">
    <name type="scientific">Plutella xylostella</name>
    <name type="common">Diamondback moth</name>
    <name type="synonym">Plutella maculipennis</name>
    <dbReference type="NCBI Taxonomy" id="51655"/>
    <lineage>
        <taxon>Eukaryota</taxon>
        <taxon>Metazoa</taxon>
        <taxon>Ecdysozoa</taxon>
        <taxon>Arthropoda</taxon>
        <taxon>Hexapoda</taxon>
        <taxon>Insecta</taxon>
        <taxon>Pterygota</taxon>
        <taxon>Neoptera</taxon>
        <taxon>Endopterygota</taxon>
        <taxon>Lepidoptera</taxon>
        <taxon>Glossata</taxon>
        <taxon>Ditrysia</taxon>
        <taxon>Yponomeutoidea</taxon>
        <taxon>Plutellidae</taxon>
        <taxon>Plutella</taxon>
    </lineage>
</organism>
<dbReference type="PANTHER" id="PTHR12913:SF1">
    <property type="entry name" value="COLD SHOCK DOMAIN-CONTAINING PROTEIN E1"/>
    <property type="match status" value="1"/>
</dbReference>
<dbReference type="InterPro" id="IPR012340">
    <property type="entry name" value="NA-bd_OB-fold"/>
</dbReference>
<dbReference type="Proteomes" id="UP000823941">
    <property type="component" value="Chromosome 1"/>
</dbReference>
<keyword evidence="2" id="KW-0963">Cytoplasm</keyword>
<dbReference type="PROSITE" id="PS51938">
    <property type="entry name" value="SUZ_C"/>
    <property type="match status" value="1"/>
</dbReference>
<keyword evidence="3" id="KW-0677">Repeat</keyword>
<evidence type="ECO:0000256" key="5">
    <source>
        <dbReference type="ARBA" id="ARBA00044751"/>
    </source>
</evidence>
<feature type="compositionally biased region" description="Polar residues" evidence="6">
    <location>
        <begin position="29"/>
        <end position="55"/>
    </location>
</feature>
<dbReference type="PROSITE" id="PS51857">
    <property type="entry name" value="CSD_2"/>
    <property type="match status" value="5"/>
</dbReference>
<evidence type="ECO:0000313" key="9">
    <source>
        <dbReference type="EMBL" id="KAG7313243.1"/>
    </source>
</evidence>
<comment type="subcellular location">
    <subcellularLocation>
        <location evidence="1">Cytoplasm</location>
    </subcellularLocation>
</comment>
<comment type="similarity">
    <text evidence="5">Belongs to the UNR family.</text>
</comment>
<gene>
    <name evidence="9" type="ORF">JYU34_000344</name>
</gene>
<protein>
    <recommendedName>
        <fullName evidence="11">Cold shock domain-containing protein E1</fullName>
    </recommendedName>
</protein>
<feature type="region of interest" description="Disordered" evidence="6">
    <location>
        <begin position="1"/>
        <end position="61"/>
    </location>
</feature>
<evidence type="ECO:0000256" key="1">
    <source>
        <dbReference type="ARBA" id="ARBA00004496"/>
    </source>
</evidence>
<dbReference type="Pfam" id="PF00313">
    <property type="entry name" value="CSD"/>
    <property type="match status" value="5"/>
</dbReference>
<accession>A0ABQ7R7P3</accession>
<dbReference type="SMART" id="SM00357">
    <property type="entry name" value="CSP"/>
    <property type="match status" value="5"/>
</dbReference>
<feature type="domain" description="CSD" evidence="7">
    <location>
        <begin position="430"/>
        <end position="498"/>
    </location>
</feature>
<evidence type="ECO:0000313" key="10">
    <source>
        <dbReference type="Proteomes" id="UP000823941"/>
    </source>
</evidence>
<dbReference type="InterPro" id="IPR002059">
    <property type="entry name" value="CSP_DNA-bd"/>
</dbReference>
<dbReference type="CDD" id="cd04458">
    <property type="entry name" value="CSP_CDS"/>
    <property type="match status" value="3"/>
</dbReference>
<keyword evidence="10" id="KW-1185">Reference proteome</keyword>
<evidence type="ECO:0000256" key="2">
    <source>
        <dbReference type="ARBA" id="ARBA00022490"/>
    </source>
</evidence>
<reference evidence="9 10" key="1">
    <citation type="submission" date="2021-06" db="EMBL/GenBank/DDBJ databases">
        <title>A haploid diamondback moth (Plutella xylostella L.) genome assembly resolves 31 chromosomes and identifies a diamide resistance mutation.</title>
        <authorList>
            <person name="Ward C.M."/>
            <person name="Perry K.D."/>
            <person name="Baker G."/>
            <person name="Powis K."/>
            <person name="Heckel D.G."/>
            <person name="Baxter S.W."/>
        </authorList>
    </citation>
    <scope>NUCLEOTIDE SEQUENCE [LARGE SCALE GENOMIC DNA]</scope>
    <source>
        <strain evidence="9 10">LV</strain>
        <tissue evidence="9">Single pupa</tissue>
    </source>
</reference>
<keyword evidence="4" id="KW-0694">RNA-binding</keyword>
<evidence type="ECO:0000256" key="4">
    <source>
        <dbReference type="ARBA" id="ARBA00022884"/>
    </source>
</evidence>
<dbReference type="Pfam" id="PF23456">
    <property type="entry name" value="CSDE1"/>
    <property type="match status" value="2"/>
</dbReference>
<dbReference type="PROSITE" id="PS00352">
    <property type="entry name" value="CSD_1"/>
    <property type="match status" value="2"/>
</dbReference>
<comment type="caution">
    <text evidence="9">The sequence shown here is derived from an EMBL/GenBank/DDBJ whole genome shotgun (WGS) entry which is preliminary data.</text>
</comment>
<evidence type="ECO:0000259" key="8">
    <source>
        <dbReference type="PROSITE" id="PS51938"/>
    </source>
</evidence>
<feature type="compositionally biased region" description="Low complexity" evidence="6">
    <location>
        <begin position="89"/>
        <end position="104"/>
    </location>
</feature>
<feature type="region of interest" description="Disordered" evidence="6">
    <location>
        <begin position="85"/>
        <end position="108"/>
    </location>
</feature>
<dbReference type="InterPro" id="IPR056400">
    <property type="entry name" value="CSDE1"/>
</dbReference>
<dbReference type="InterPro" id="IPR024642">
    <property type="entry name" value="SUZ-C"/>
</dbReference>
<feature type="domain" description="CSD" evidence="7">
    <location>
        <begin position="264"/>
        <end position="325"/>
    </location>
</feature>
<evidence type="ECO:0000256" key="3">
    <source>
        <dbReference type="ARBA" id="ARBA00022737"/>
    </source>
</evidence>
<feature type="domain" description="CSD" evidence="7">
    <location>
        <begin position="111"/>
        <end position="175"/>
    </location>
</feature>
<name>A0ABQ7R7P3_PLUXY</name>
<evidence type="ECO:0000256" key="6">
    <source>
        <dbReference type="SAM" id="MobiDB-lite"/>
    </source>
</evidence>
<dbReference type="EMBL" id="JAHIBW010000001">
    <property type="protein sequence ID" value="KAG7313243.1"/>
    <property type="molecule type" value="Genomic_DNA"/>
</dbReference>